<dbReference type="EMBL" id="JBELQC010000001">
    <property type="protein sequence ID" value="MFL9839935.1"/>
    <property type="molecule type" value="Genomic_DNA"/>
</dbReference>
<gene>
    <name evidence="1" type="ORF">ABS767_03070</name>
</gene>
<dbReference type="RefSeq" id="WP_408076896.1">
    <property type="nucleotide sequence ID" value="NZ_JBELQC010000001.1"/>
</dbReference>
<keyword evidence="2" id="KW-1185">Reference proteome</keyword>
<evidence type="ECO:0000313" key="2">
    <source>
        <dbReference type="Proteomes" id="UP001629244"/>
    </source>
</evidence>
<sequence length="168" mass="17569">MNHSARFALPMLHAGQAQKEMFHNEALTIIDILLHAGVKAIALDAPPIDPQAGAAWVIGTAPLDAWSGHESEIAAWTEGGWRFLPPTSGMTVWVESAGLSARFADGAWEIGTVVAERVEIGGNRVLGPRLAAIPAPDAGTTIDAEARTAINAVLDALRAHGLIAGTEL</sequence>
<evidence type="ECO:0000313" key="1">
    <source>
        <dbReference type="EMBL" id="MFL9839935.1"/>
    </source>
</evidence>
<organism evidence="1 2">
    <name type="scientific">Sphingomonas plantiphila</name>
    <dbReference type="NCBI Taxonomy" id="3163295"/>
    <lineage>
        <taxon>Bacteria</taxon>
        <taxon>Pseudomonadati</taxon>
        <taxon>Pseudomonadota</taxon>
        <taxon>Alphaproteobacteria</taxon>
        <taxon>Sphingomonadales</taxon>
        <taxon>Sphingomonadaceae</taxon>
        <taxon>Sphingomonas</taxon>
    </lineage>
</organism>
<reference evidence="1 2" key="1">
    <citation type="submission" date="2024-06" db="EMBL/GenBank/DDBJ databases">
        <authorList>
            <person name="Kaempfer P."/>
            <person name="Viver T."/>
        </authorList>
    </citation>
    <scope>NUCLEOTIDE SEQUENCE [LARGE SCALE GENOMIC DNA]</scope>
    <source>
        <strain evidence="1 2">ST-64</strain>
    </source>
</reference>
<accession>A0ABW8YJ28</accession>
<name>A0ABW8YJ28_9SPHN</name>
<dbReference type="Pfam" id="PF10983">
    <property type="entry name" value="DUF2793"/>
    <property type="match status" value="1"/>
</dbReference>
<comment type="caution">
    <text evidence="1">The sequence shown here is derived from an EMBL/GenBank/DDBJ whole genome shotgun (WGS) entry which is preliminary data.</text>
</comment>
<proteinExistence type="predicted"/>
<dbReference type="Proteomes" id="UP001629244">
    <property type="component" value="Unassembled WGS sequence"/>
</dbReference>
<dbReference type="InterPro" id="IPR021251">
    <property type="entry name" value="DUF2793"/>
</dbReference>
<protein>
    <submittedName>
        <fullName evidence="1">DUF2793 domain-containing protein</fullName>
    </submittedName>
</protein>